<accession>A0AAD7G4I0</accession>
<name>A0AAD7G4I0_MYCRO</name>
<gene>
    <name evidence="2" type="ORF">B0H17DRAFT_1090892</name>
</gene>
<keyword evidence="1" id="KW-1133">Transmembrane helix</keyword>
<keyword evidence="1" id="KW-0812">Transmembrane</keyword>
<evidence type="ECO:0000313" key="2">
    <source>
        <dbReference type="EMBL" id="KAJ7665543.1"/>
    </source>
</evidence>
<evidence type="ECO:0008006" key="4">
    <source>
        <dbReference type="Google" id="ProtNLM"/>
    </source>
</evidence>
<sequence>MGLDICEKPDSPRRRDLSFFFVALVLVAPLRAVAPLSWAFVVYALRTGSIWSFVWRGRLAFALALCEVLFSVYHYHLVVLVQTPWKHGAGDISQLQMAFTRVLKAGLANLPALGYDEESLDVDRPGSPAESITQLELHDPRSIDSATIRRVEIQKWLYWSIFNKDLPEAHNIPPEHQEVLDDTLELLEKRLGTRVTAGSNPKILPMRMTLDPVTVSGRPFFYYALIFAVNWYLLYTPETWDPIAGPRPIVFLHGLGLGLLQYNTIIRDLHQQLADRPLLIPLQPHISQNIFHPRFLDPICRQDLADRLAGLMRELGWVDVVSKDDIDETRRVAPTRGVTMLSHSNGSYLHAWCLKRHPEFISRSCFVDPVTFCSWEGDACYNFLYRRCSSGMDLLIRYFVSSELGTANLMRRHFDWSSNALWYEEIPNARIPSKTFFLLGGQDDIINAERVKKYLTSHGVRDGLSYNPTGRHGQALMSGGLQHAEVMRWLGEIDD</sequence>
<reference evidence="2" key="1">
    <citation type="submission" date="2023-03" db="EMBL/GenBank/DDBJ databases">
        <title>Massive genome expansion in bonnet fungi (Mycena s.s.) driven by repeated elements and novel gene families across ecological guilds.</title>
        <authorList>
            <consortium name="Lawrence Berkeley National Laboratory"/>
            <person name="Harder C.B."/>
            <person name="Miyauchi S."/>
            <person name="Viragh M."/>
            <person name="Kuo A."/>
            <person name="Thoen E."/>
            <person name="Andreopoulos B."/>
            <person name="Lu D."/>
            <person name="Skrede I."/>
            <person name="Drula E."/>
            <person name="Henrissat B."/>
            <person name="Morin E."/>
            <person name="Kohler A."/>
            <person name="Barry K."/>
            <person name="LaButti K."/>
            <person name="Morin E."/>
            <person name="Salamov A."/>
            <person name="Lipzen A."/>
            <person name="Mereny Z."/>
            <person name="Hegedus B."/>
            <person name="Baldrian P."/>
            <person name="Stursova M."/>
            <person name="Weitz H."/>
            <person name="Taylor A."/>
            <person name="Grigoriev I.V."/>
            <person name="Nagy L.G."/>
            <person name="Martin F."/>
            <person name="Kauserud H."/>
        </authorList>
    </citation>
    <scope>NUCLEOTIDE SEQUENCE</scope>
    <source>
        <strain evidence="2">CBHHK067</strain>
    </source>
</reference>
<dbReference type="Proteomes" id="UP001221757">
    <property type="component" value="Unassembled WGS sequence"/>
</dbReference>
<proteinExistence type="predicted"/>
<dbReference type="SUPFAM" id="SSF53474">
    <property type="entry name" value="alpha/beta-Hydrolases"/>
    <property type="match status" value="1"/>
</dbReference>
<evidence type="ECO:0000256" key="1">
    <source>
        <dbReference type="SAM" id="Phobius"/>
    </source>
</evidence>
<evidence type="ECO:0000313" key="3">
    <source>
        <dbReference type="Proteomes" id="UP001221757"/>
    </source>
</evidence>
<dbReference type="AlphaFoldDB" id="A0AAD7G4I0"/>
<dbReference type="Gene3D" id="3.40.50.1820">
    <property type="entry name" value="alpha/beta hydrolase"/>
    <property type="match status" value="1"/>
</dbReference>
<keyword evidence="1" id="KW-0472">Membrane</keyword>
<feature type="transmembrane region" description="Helical" evidence="1">
    <location>
        <begin position="20"/>
        <end position="45"/>
    </location>
</feature>
<dbReference type="PANTHER" id="PTHR37471:SF1">
    <property type="entry name" value="AB HYDROLASE-1 DOMAIN-CONTAINING PROTEIN"/>
    <property type="match status" value="1"/>
</dbReference>
<keyword evidence="3" id="KW-1185">Reference proteome</keyword>
<dbReference type="InterPro" id="IPR029058">
    <property type="entry name" value="AB_hydrolase_fold"/>
</dbReference>
<comment type="caution">
    <text evidence="2">The sequence shown here is derived from an EMBL/GenBank/DDBJ whole genome shotgun (WGS) entry which is preliminary data.</text>
</comment>
<organism evidence="2 3">
    <name type="scientific">Mycena rosella</name>
    <name type="common">Pink bonnet</name>
    <name type="synonym">Agaricus rosellus</name>
    <dbReference type="NCBI Taxonomy" id="1033263"/>
    <lineage>
        <taxon>Eukaryota</taxon>
        <taxon>Fungi</taxon>
        <taxon>Dikarya</taxon>
        <taxon>Basidiomycota</taxon>
        <taxon>Agaricomycotina</taxon>
        <taxon>Agaricomycetes</taxon>
        <taxon>Agaricomycetidae</taxon>
        <taxon>Agaricales</taxon>
        <taxon>Marasmiineae</taxon>
        <taxon>Mycenaceae</taxon>
        <taxon>Mycena</taxon>
    </lineage>
</organism>
<feature type="transmembrane region" description="Helical" evidence="1">
    <location>
        <begin position="57"/>
        <end position="76"/>
    </location>
</feature>
<protein>
    <recommendedName>
        <fullName evidence="4">Alpha/beta-hydrolase</fullName>
    </recommendedName>
</protein>
<dbReference type="PANTHER" id="PTHR37471">
    <property type="entry name" value="UNNAMED PRODUCT"/>
    <property type="match status" value="1"/>
</dbReference>
<dbReference type="EMBL" id="JARKIE010000216">
    <property type="protein sequence ID" value="KAJ7665543.1"/>
    <property type="molecule type" value="Genomic_DNA"/>
</dbReference>